<dbReference type="GO" id="GO:0016020">
    <property type="term" value="C:membrane"/>
    <property type="evidence" value="ECO:0007669"/>
    <property type="project" value="UniProtKB-SubCell"/>
</dbReference>
<gene>
    <name evidence="7" type="ORF">SPV1_12882</name>
</gene>
<evidence type="ECO:0000256" key="4">
    <source>
        <dbReference type="ARBA" id="ARBA00023136"/>
    </source>
</evidence>
<proteinExistence type="predicted"/>
<dbReference type="SUPFAM" id="SSF48452">
    <property type="entry name" value="TPR-like"/>
    <property type="match status" value="1"/>
</dbReference>
<dbReference type="InParanoid" id="Q0EW23"/>
<evidence type="ECO:0000256" key="5">
    <source>
        <dbReference type="SAM" id="Phobius"/>
    </source>
</evidence>
<dbReference type="Gene3D" id="1.25.40.10">
    <property type="entry name" value="Tetratricopeptide repeat domain"/>
    <property type="match status" value="1"/>
</dbReference>
<name>Q0EW23_9PROT</name>
<dbReference type="Proteomes" id="UP000005297">
    <property type="component" value="Unassembled WGS sequence"/>
</dbReference>
<dbReference type="InterPro" id="IPR011990">
    <property type="entry name" value="TPR-like_helical_dom_sf"/>
</dbReference>
<reference evidence="7 8" key="1">
    <citation type="submission" date="2006-09" db="EMBL/GenBank/DDBJ databases">
        <authorList>
            <person name="Emerson D."/>
            <person name="Ferriera S."/>
            <person name="Johnson J."/>
            <person name="Kravitz S."/>
            <person name="Halpern A."/>
            <person name="Remington K."/>
            <person name="Beeson K."/>
            <person name="Tran B."/>
            <person name="Rogers Y.-H."/>
            <person name="Friedman R."/>
            <person name="Venter J.C."/>
        </authorList>
    </citation>
    <scope>NUCLEOTIDE SEQUENCE [LARGE SCALE GENOMIC DNA]</scope>
    <source>
        <strain evidence="7 8">PV-1</strain>
    </source>
</reference>
<keyword evidence="4 5" id="KW-0472">Membrane</keyword>
<evidence type="ECO:0000256" key="3">
    <source>
        <dbReference type="ARBA" id="ARBA00022989"/>
    </source>
</evidence>
<protein>
    <recommendedName>
        <fullName evidence="6">HemY N-terminal domain-containing protein</fullName>
    </recommendedName>
</protein>
<feature type="domain" description="HemY N-terminal" evidence="6">
    <location>
        <begin position="30"/>
        <end position="122"/>
    </location>
</feature>
<evidence type="ECO:0000256" key="1">
    <source>
        <dbReference type="ARBA" id="ARBA00004370"/>
    </source>
</evidence>
<keyword evidence="3 5" id="KW-1133">Transmembrane helix</keyword>
<evidence type="ECO:0000313" key="8">
    <source>
        <dbReference type="Proteomes" id="UP000005297"/>
    </source>
</evidence>
<dbReference type="AlphaFoldDB" id="Q0EW23"/>
<evidence type="ECO:0000256" key="2">
    <source>
        <dbReference type="ARBA" id="ARBA00022692"/>
    </source>
</evidence>
<sequence length="386" mass="43380">MRLIFLLVLALAVSVALIIFPDIADQPLRLEAFGWVFETRQGAFIVALFVVLLLLWLLRTVLGGLLSGPGQLWQSLSMGSRKRREKRLREALERWLNGDGDLNARLLKRSRKVLPDWALDLLAVMGTPAKDQPAPDAQADPMLTAMIARTVTSPLVSPRPDLVVRKEHLKAWLEIAPNSSLARSRMADVAEEEGNWQELVDLLEERWKKGEQSAAGIKTRLIHAYLKLAEADAEQAPALLRKAYRLSPADGAVMLAYGRVQLHDGDSSNTRRVWLNHLHYYDDMTIATELLAILQRHDPLKVYRKLDRKVAAEISFSLRWLRAELAQASALGGLAYEQMQKLAEEADYAPAWESMARWHETAGEYEQAAHCFSQALASVHKQKSGD</sequence>
<evidence type="ECO:0000259" key="6">
    <source>
        <dbReference type="Pfam" id="PF07219"/>
    </source>
</evidence>
<keyword evidence="2 5" id="KW-0812">Transmembrane</keyword>
<organism evidence="7 8">
    <name type="scientific">Mariprofundus ferrooxydans PV-1</name>
    <dbReference type="NCBI Taxonomy" id="314345"/>
    <lineage>
        <taxon>Bacteria</taxon>
        <taxon>Pseudomonadati</taxon>
        <taxon>Pseudomonadota</taxon>
        <taxon>Candidatius Mariprofundia</taxon>
        <taxon>Mariprofundales</taxon>
        <taxon>Mariprofundaceae</taxon>
        <taxon>Mariprofundus</taxon>
    </lineage>
</organism>
<dbReference type="InterPro" id="IPR010817">
    <property type="entry name" value="HemY_N"/>
</dbReference>
<comment type="caution">
    <text evidence="7">The sequence shown here is derived from an EMBL/GenBank/DDBJ whole genome shotgun (WGS) entry which is preliminary data.</text>
</comment>
<dbReference type="RefSeq" id="WP_009850119.1">
    <property type="nucleotide sequence ID" value="NZ_DS022294.1"/>
</dbReference>
<keyword evidence="8" id="KW-1185">Reference proteome</keyword>
<dbReference type="Pfam" id="PF07219">
    <property type="entry name" value="HemY_N"/>
    <property type="match status" value="1"/>
</dbReference>
<dbReference type="EMBL" id="AATS01000023">
    <property type="protein sequence ID" value="EAU53445.1"/>
    <property type="molecule type" value="Genomic_DNA"/>
</dbReference>
<dbReference type="OrthoDB" id="5290660at2"/>
<dbReference type="HOGENOM" id="CLU_715327_0_0_0"/>
<evidence type="ECO:0000313" key="7">
    <source>
        <dbReference type="EMBL" id="EAU53445.1"/>
    </source>
</evidence>
<feature type="transmembrane region" description="Helical" evidence="5">
    <location>
        <begin position="40"/>
        <end position="58"/>
    </location>
</feature>
<accession>Q0EW23</accession>
<comment type="subcellular location">
    <subcellularLocation>
        <location evidence="1">Membrane</location>
    </subcellularLocation>
</comment>
<dbReference type="STRING" id="314344.AL013_13410"/>